<dbReference type="EMBL" id="QNQU01000013">
    <property type="protein sequence ID" value="RBQ05519.1"/>
    <property type="molecule type" value="Genomic_DNA"/>
</dbReference>
<keyword evidence="7" id="KW-1185">Reference proteome</keyword>
<keyword evidence="4" id="KW-1133">Transmembrane helix</keyword>
<dbReference type="InterPro" id="IPR045155">
    <property type="entry name" value="Beta-lactam_cat"/>
</dbReference>
<comment type="similarity">
    <text evidence="2">Belongs to the class-A beta-lactamase family.</text>
</comment>
<sequence length="326" mass="37159">MHPVFYQEYLHLCIKNSDHPIKKKYNIVYKAIIILIALNFCVFYYTNAQPKKLEVTVAEIAADTRGKIGIYARVLESNETFEFNNNQHFVMQSVFKFPIAVMLLSEVDKGKFNLDQQVFIPKSKIKKTTSKLYEKYPEGNISVPLREILEDMVLYSDNNACDVILQLLKGPRALTRYLHGIGITDINVDFDEWGMQKKWNNQYQNWCTPQAQVTLLKLVFEQKLLKSETNTLLRTLMRKTYVAPMRIRGLLPKGTLVEHRTGTSATNDSGLSPATNDVGTITLANGKHLAIAIFLMDSYENNEKRDLIIAKIAKAAVDEFSGVQAQ</sequence>
<evidence type="ECO:0000313" key="7">
    <source>
        <dbReference type="Proteomes" id="UP000252081"/>
    </source>
</evidence>
<dbReference type="GO" id="GO:0008800">
    <property type="term" value="F:beta-lactamase activity"/>
    <property type="evidence" value="ECO:0007669"/>
    <property type="project" value="UniProtKB-EC"/>
</dbReference>
<name>A0A366KW83_9SPHI</name>
<evidence type="ECO:0000256" key="4">
    <source>
        <dbReference type="SAM" id="Phobius"/>
    </source>
</evidence>
<dbReference type="Pfam" id="PF13354">
    <property type="entry name" value="Beta-lactamase2"/>
    <property type="match status" value="1"/>
</dbReference>
<organism evidence="6 7">
    <name type="scientific">Pedobacter miscanthi</name>
    <dbReference type="NCBI Taxonomy" id="2259170"/>
    <lineage>
        <taxon>Bacteria</taxon>
        <taxon>Pseudomonadati</taxon>
        <taxon>Bacteroidota</taxon>
        <taxon>Sphingobacteriia</taxon>
        <taxon>Sphingobacteriales</taxon>
        <taxon>Sphingobacteriaceae</taxon>
        <taxon>Pedobacter</taxon>
    </lineage>
</organism>
<reference evidence="6 7" key="1">
    <citation type="submission" date="2018-07" db="EMBL/GenBank/DDBJ databases">
        <title>A draft genome of a endophytic bacteria, a new species of Pedobacter.</title>
        <authorList>
            <person name="Zhang Z.D."/>
            <person name="Chen Z.J."/>
        </authorList>
    </citation>
    <scope>NUCLEOTIDE SEQUENCE [LARGE SCALE GENOMIC DNA]</scope>
    <source>
        <strain evidence="6 7">RS10</strain>
    </source>
</reference>
<gene>
    <name evidence="6" type="ORF">DRW42_16165</name>
</gene>
<comment type="caution">
    <text evidence="6">The sequence shown here is derived from an EMBL/GenBank/DDBJ whole genome shotgun (WGS) entry which is preliminary data.</text>
</comment>
<protein>
    <recommendedName>
        <fullName evidence="3">beta-lactamase</fullName>
        <ecNumber evidence="3">3.5.2.6</ecNumber>
    </recommendedName>
</protein>
<dbReference type="PANTHER" id="PTHR35333">
    <property type="entry name" value="BETA-LACTAMASE"/>
    <property type="match status" value="1"/>
</dbReference>
<dbReference type="Gene3D" id="3.40.710.10">
    <property type="entry name" value="DD-peptidase/beta-lactamase superfamily"/>
    <property type="match status" value="1"/>
</dbReference>
<evidence type="ECO:0000256" key="3">
    <source>
        <dbReference type="ARBA" id="ARBA00012865"/>
    </source>
</evidence>
<dbReference type="EC" id="3.5.2.6" evidence="3"/>
<dbReference type="SUPFAM" id="SSF56601">
    <property type="entry name" value="beta-lactamase/transpeptidase-like"/>
    <property type="match status" value="1"/>
</dbReference>
<dbReference type="PRINTS" id="PR00118">
    <property type="entry name" value="BLACTAMASEA"/>
</dbReference>
<accession>A0A366KW83</accession>
<dbReference type="NCBIfam" id="NF033103">
    <property type="entry name" value="bla_class_A"/>
    <property type="match status" value="1"/>
</dbReference>
<dbReference type="InterPro" id="IPR000871">
    <property type="entry name" value="Beta-lactam_class-A"/>
</dbReference>
<proteinExistence type="inferred from homology"/>
<feature type="domain" description="Beta-lactamase class A catalytic" evidence="5">
    <location>
        <begin position="69"/>
        <end position="294"/>
    </location>
</feature>
<dbReference type="PANTHER" id="PTHR35333:SF3">
    <property type="entry name" value="BETA-LACTAMASE-TYPE TRANSPEPTIDASE FOLD CONTAINING PROTEIN"/>
    <property type="match status" value="1"/>
</dbReference>
<keyword evidence="4" id="KW-0472">Membrane</keyword>
<dbReference type="InterPro" id="IPR012338">
    <property type="entry name" value="Beta-lactam/transpept-like"/>
</dbReference>
<evidence type="ECO:0000256" key="2">
    <source>
        <dbReference type="ARBA" id="ARBA00009009"/>
    </source>
</evidence>
<evidence type="ECO:0000313" key="6">
    <source>
        <dbReference type="EMBL" id="RBQ05519.1"/>
    </source>
</evidence>
<keyword evidence="4" id="KW-0812">Transmembrane</keyword>
<comment type="catalytic activity">
    <reaction evidence="1">
        <text>a beta-lactam + H2O = a substituted beta-amino acid</text>
        <dbReference type="Rhea" id="RHEA:20401"/>
        <dbReference type="ChEBI" id="CHEBI:15377"/>
        <dbReference type="ChEBI" id="CHEBI:35627"/>
        <dbReference type="ChEBI" id="CHEBI:140347"/>
        <dbReference type="EC" id="3.5.2.6"/>
    </reaction>
</comment>
<evidence type="ECO:0000259" key="5">
    <source>
        <dbReference type="Pfam" id="PF13354"/>
    </source>
</evidence>
<dbReference type="GO" id="GO:0046677">
    <property type="term" value="P:response to antibiotic"/>
    <property type="evidence" value="ECO:0007669"/>
    <property type="project" value="InterPro"/>
</dbReference>
<dbReference type="AlphaFoldDB" id="A0A366KW83"/>
<dbReference type="GO" id="GO:0030655">
    <property type="term" value="P:beta-lactam antibiotic catabolic process"/>
    <property type="evidence" value="ECO:0007669"/>
    <property type="project" value="InterPro"/>
</dbReference>
<feature type="transmembrane region" description="Helical" evidence="4">
    <location>
        <begin position="27"/>
        <end position="46"/>
    </location>
</feature>
<evidence type="ECO:0000256" key="1">
    <source>
        <dbReference type="ARBA" id="ARBA00001526"/>
    </source>
</evidence>
<dbReference type="Proteomes" id="UP000252081">
    <property type="component" value="Unassembled WGS sequence"/>
</dbReference>